<dbReference type="AlphaFoldDB" id="A0A3E4Z679"/>
<evidence type="ECO:0000313" key="1">
    <source>
        <dbReference type="EMBL" id="RGM88731.1"/>
    </source>
</evidence>
<dbReference type="PANTHER" id="PTHR38733:SF1">
    <property type="entry name" value="TYPE IV METHYL-DIRECTED RESTRICTION ENZYME ECOKMCRBC"/>
    <property type="match status" value="1"/>
</dbReference>
<gene>
    <name evidence="1" type="ORF">DXB87_12290</name>
</gene>
<name>A0A3E4Z679_9BACT</name>
<proteinExistence type="predicted"/>
<dbReference type="EMBL" id="QSTW01000017">
    <property type="protein sequence ID" value="RGM88731.1"/>
    <property type="molecule type" value="Genomic_DNA"/>
</dbReference>
<sequence>MLRTPIVITEHQTYVPSEDFDIYSFLTAHNVELPGIPADYMGTPQCLAIDSTLTASYYIGATWLVERELPVIVLPKIPNIDYLEMFMVALSVDSKHGEGYFSKCYGIDFDKSPIETTENLSQLTPLLLVHYVTLMEQLVRYGLKRDYVIITKNLKNKVKGSLVISQQIKKNIIYQRKNRNVCTYQVYTTDIPANRLLKRALLFAQAMLLKLLPSNKRTGELQARINKIMTAFVNVSDNIEVSAVKYCGGSKLFRYYEQAIKVAKDILHRYDYSLSNISKKNHFTPCFWIDMSRLFELYVYSKLYHAYQDNIRFQVPGYRKTAVDFIHIGERLIIDAKYKPKYEMSYTGIVPDIREISGYSRDLSILKNFGSDFIVSNKEVRCLIIYPQNAFTDLIRNDDNILQELQEMDSMNEFLTTNTSLWNQASPMKYFRNFRKLRIPLPTVV</sequence>
<evidence type="ECO:0000313" key="2">
    <source>
        <dbReference type="Proteomes" id="UP000260814"/>
    </source>
</evidence>
<evidence type="ECO:0008006" key="3">
    <source>
        <dbReference type="Google" id="ProtNLM"/>
    </source>
</evidence>
<comment type="caution">
    <text evidence="1">The sequence shown here is derived from an EMBL/GenBank/DDBJ whole genome shotgun (WGS) entry which is preliminary data.</text>
</comment>
<dbReference type="Pfam" id="PF10117">
    <property type="entry name" value="McrBC"/>
    <property type="match status" value="1"/>
</dbReference>
<organism evidence="1 2">
    <name type="scientific">Phocaeicola plebeius</name>
    <dbReference type="NCBI Taxonomy" id="310297"/>
    <lineage>
        <taxon>Bacteria</taxon>
        <taxon>Pseudomonadati</taxon>
        <taxon>Bacteroidota</taxon>
        <taxon>Bacteroidia</taxon>
        <taxon>Bacteroidales</taxon>
        <taxon>Bacteroidaceae</taxon>
        <taxon>Phocaeicola</taxon>
    </lineage>
</organism>
<dbReference type="PANTHER" id="PTHR38733">
    <property type="entry name" value="PROTEIN MCRC"/>
    <property type="match status" value="1"/>
</dbReference>
<protein>
    <recommendedName>
        <fullName evidence="3">Restriction endonuclease</fullName>
    </recommendedName>
</protein>
<accession>A0A3E4Z679</accession>
<dbReference type="Proteomes" id="UP000260814">
    <property type="component" value="Unassembled WGS sequence"/>
</dbReference>
<dbReference type="InterPro" id="IPR019292">
    <property type="entry name" value="McrC"/>
</dbReference>
<reference evidence="1 2" key="1">
    <citation type="submission" date="2018-08" db="EMBL/GenBank/DDBJ databases">
        <title>A genome reference for cultivated species of the human gut microbiota.</title>
        <authorList>
            <person name="Zou Y."/>
            <person name="Xue W."/>
            <person name="Luo G."/>
        </authorList>
    </citation>
    <scope>NUCLEOTIDE SEQUENCE [LARGE SCALE GENOMIC DNA]</scope>
    <source>
        <strain evidence="1 2">OM06-2</strain>
    </source>
</reference>
<dbReference type="RefSeq" id="WP_117702400.1">
    <property type="nucleotide sequence ID" value="NZ_QSTW01000017.1"/>
</dbReference>